<protein>
    <submittedName>
        <fullName evidence="1">Gluconate 2-dehydrogenase subunit 3 family protein</fullName>
    </submittedName>
</protein>
<geneLocation type="plasmid" evidence="1 2">
    <name>unnamed1</name>
</geneLocation>
<reference evidence="1 2" key="1">
    <citation type="submission" date="2018-11" db="EMBL/GenBank/DDBJ databases">
        <title>Deinococcus shelandsis sp. nov., isolated from South Shetland Islands soil of Antarctica.</title>
        <authorList>
            <person name="Tian J."/>
        </authorList>
    </citation>
    <scope>NUCLEOTIDE SEQUENCE [LARGE SCALE GENOMIC DNA]</scope>
    <source>
        <strain evidence="1 2">S14-83T</strain>
        <plasmid evidence="1 2">unnamed1</plasmid>
    </source>
</reference>
<dbReference type="RefSeq" id="WP_124874600.1">
    <property type="nucleotide sequence ID" value="NZ_CP034185.1"/>
</dbReference>
<organism evidence="1 2">
    <name type="scientific">Deinococcus psychrotolerans</name>
    <dbReference type="NCBI Taxonomy" id="2489213"/>
    <lineage>
        <taxon>Bacteria</taxon>
        <taxon>Thermotogati</taxon>
        <taxon>Deinococcota</taxon>
        <taxon>Deinococci</taxon>
        <taxon>Deinococcales</taxon>
        <taxon>Deinococcaceae</taxon>
        <taxon>Deinococcus</taxon>
    </lineage>
</organism>
<gene>
    <name evidence="1" type="ORF">EHF33_17565</name>
</gene>
<accession>A0A3G8YI99</accession>
<sequence length="180" mass="19792">MSAQERAAVIAALNGPAVTAPTRATLLERLDARYERQFLSETEFARLRAVAVRLVPHDPAEMDLSGLIDQRLHQNLSDGWRYADTPADGPAYQGLLAALPSNFETLSGDEQDAAIHELQASQPHPFEDLLAELTEGFMAHPLTQYRFGYAGFMDAPGWPRVGPNELEAREIAYGESGNDQ</sequence>
<dbReference type="Proteomes" id="UP000276417">
    <property type="component" value="Plasmid unnamed1"/>
</dbReference>
<keyword evidence="2" id="KW-1185">Reference proteome</keyword>
<name>A0A3G8YI99_9DEIO</name>
<dbReference type="AlphaFoldDB" id="A0A3G8YI99"/>
<evidence type="ECO:0000313" key="1">
    <source>
        <dbReference type="EMBL" id="AZI44703.1"/>
    </source>
</evidence>
<dbReference type="EMBL" id="CP034185">
    <property type="protein sequence ID" value="AZI44703.1"/>
    <property type="molecule type" value="Genomic_DNA"/>
</dbReference>
<evidence type="ECO:0000313" key="2">
    <source>
        <dbReference type="Proteomes" id="UP000276417"/>
    </source>
</evidence>
<proteinExistence type="predicted"/>
<keyword evidence="1" id="KW-0614">Plasmid</keyword>
<dbReference type="KEGG" id="dph:EHF33_17565"/>
<dbReference type="OrthoDB" id="63962at2"/>